<keyword evidence="3" id="KW-1185">Reference proteome</keyword>
<evidence type="ECO:0000313" key="2">
    <source>
        <dbReference type="EMBL" id="MFC7268987.1"/>
    </source>
</evidence>
<protein>
    <submittedName>
        <fullName evidence="2">Dinucleotide-utilizing enzyme</fullName>
    </submittedName>
</protein>
<dbReference type="RefSeq" id="WP_262873853.1">
    <property type="nucleotide sequence ID" value="NZ_BAABKW010000002.1"/>
</dbReference>
<proteinExistence type="predicted"/>
<comment type="caution">
    <text evidence="2">The sequence shown here is derived from an EMBL/GenBank/DDBJ whole genome shotgun (WGS) entry which is preliminary data.</text>
</comment>
<evidence type="ECO:0000256" key="1">
    <source>
        <dbReference type="SAM" id="Phobius"/>
    </source>
</evidence>
<dbReference type="Proteomes" id="UP001596507">
    <property type="component" value="Unassembled WGS sequence"/>
</dbReference>
<keyword evidence="1" id="KW-1133">Transmembrane helix</keyword>
<evidence type="ECO:0000313" key="3">
    <source>
        <dbReference type="Proteomes" id="UP001596507"/>
    </source>
</evidence>
<feature type="transmembrane region" description="Helical" evidence="1">
    <location>
        <begin position="12"/>
        <end position="32"/>
    </location>
</feature>
<gene>
    <name evidence="2" type="ORF">ACFQRL_08470</name>
</gene>
<name>A0ABW2HEU7_9MICO</name>
<accession>A0ABW2HEU7</accession>
<keyword evidence="1" id="KW-0472">Membrane</keyword>
<sequence>MHTRTRLLRSIPFWVLVVGSLASIVYGVLQLIEKLSVMETTLTDGTATGVEVYVGQSVVVVAAILIGAGIVGLALALSLATAAKVFAPVAPAVEVIDWDADEVADEEPAAEALETEQPVAEELDADAAEVEAAPAR</sequence>
<organism evidence="2 3">
    <name type="scientific">Microbacterium fluvii</name>
    <dbReference type="NCBI Taxonomy" id="415215"/>
    <lineage>
        <taxon>Bacteria</taxon>
        <taxon>Bacillati</taxon>
        <taxon>Actinomycetota</taxon>
        <taxon>Actinomycetes</taxon>
        <taxon>Micrococcales</taxon>
        <taxon>Microbacteriaceae</taxon>
        <taxon>Microbacterium</taxon>
    </lineage>
</organism>
<dbReference type="EMBL" id="JBHTBE010000001">
    <property type="protein sequence ID" value="MFC7268987.1"/>
    <property type="molecule type" value="Genomic_DNA"/>
</dbReference>
<feature type="transmembrane region" description="Helical" evidence="1">
    <location>
        <begin position="52"/>
        <end position="77"/>
    </location>
</feature>
<keyword evidence="1" id="KW-0812">Transmembrane</keyword>
<reference evidence="3" key="1">
    <citation type="journal article" date="2019" name="Int. J. Syst. Evol. Microbiol.">
        <title>The Global Catalogue of Microorganisms (GCM) 10K type strain sequencing project: providing services to taxonomists for standard genome sequencing and annotation.</title>
        <authorList>
            <consortium name="The Broad Institute Genomics Platform"/>
            <consortium name="The Broad Institute Genome Sequencing Center for Infectious Disease"/>
            <person name="Wu L."/>
            <person name="Ma J."/>
        </authorList>
    </citation>
    <scope>NUCLEOTIDE SEQUENCE [LARGE SCALE GENOMIC DNA]</scope>
    <source>
        <strain evidence="3">CGMCC 1.15772</strain>
    </source>
</reference>